<feature type="compositionally biased region" description="Low complexity" evidence="1">
    <location>
        <begin position="186"/>
        <end position="202"/>
    </location>
</feature>
<reference evidence="3" key="2">
    <citation type="submission" date="2016-02" db="EMBL/GenBank/DDBJ databases">
        <title>Draft genome sequence of five rapidly growing Mycobacterium species.</title>
        <authorList>
            <person name="Katahira K."/>
            <person name="Gotou Y."/>
            <person name="Iida K."/>
            <person name="Ogura Y."/>
            <person name="Hayashi T."/>
        </authorList>
    </citation>
    <scope>NUCLEOTIDE SEQUENCE [LARGE SCALE GENOMIC DNA]</scope>
    <source>
        <strain evidence="3">JCM15298</strain>
    </source>
</reference>
<evidence type="ECO:0000313" key="3">
    <source>
        <dbReference type="Proteomes" id="UP000069443"/>
    </source>
</evidence>
<organism evidence="2 3">
    <name type="scientific">Mycolicibacterium canariasense</name>
    <name type="common">Mycobacterium canariasense</name>
    <dbReference type="NCBI Taxonomy" id="228230"/>
    <lineage>
        <taxon>Bacteria</taxon>
        <taxon>Bacillati</taxon>
        <taxon>Actinomycetota</taxon>
        <taxon>Actinomycetes</taxon>
        <taxon>Mycobacteriales</taxon>
        <taxon>Mycobacteriaceae</taxon>
        <taxon>Mycolicibacterium</taxon>
    </lineage>
</organism>
<dbReference type="OrthoDB" id="4761835at2"/>
<keyword evidence="3" id="KW-1185">Reference proteome</keyword>
<dbReference type="AlphaFoldDB" id="A0A100WBB4"/>
<evidence type="ECO:0000256" key="1">
    <source>
        <dbReference type="SAM" id="MobiDB-lite"/>
    </source>
</evidence>
<reference evidence="3" key="1">
    <citation type="journal article" date="2016" name="Genome Announc.">
        <title>Draft Genome Sequences of Five Rapidly Growing Mycobacterium Species, M. thermoresistibile, M. fortuitum subsp. acetamidolyticum, M. canariasense, M. brisbanense, and M. novocastrense.</title>
        <authorList>
            <person name="Katahira K."/>
            <person name="Ogura Y."/>
            <person name="Gotoh Y."/>
            <person name="Hayashi T."/>
        </authorList>
    </citation>
    <scope>NUCLEOTIDE SEQUENCE [LARGE SCALE GENOMIC DNA]</scope>
    <source>
        <strain evidence="3">JCM15298</strain>
    </source>
</reference>
<comment type="caution">
    <text evidence="2">The sequence shown here is derived from an EMBL/GenBank/DDBJ whole genome shotgun (WGS) entry which is preliminary data.</text>
</comment>
<accession>A0A100WBB4</accession>
<dbReference type="RefSeq" id="WP_131805248.1">
    <property type="nucleotide sequence ID" value="NZ_BCSY01000035.1"/>
</dbReference>
<feature type="region of interest" description="Disordered" evidence="1">
    <location>
        <begin position="186"/>
        <end position="217"/>
    </location>
</feature>
<sequence>MRTYRADVSAAAAAAEVAGPHTLEVIATAPTSALAALATELGLNPHTISTVSPAARVNHDIATTLRAFTAARKADLAESAATVAATVTSSTTGSLPVRVPAPGQEPSVAVLAKVELDTFAAPNLAAQINGAGGPHASADELDAVDAEVADKRRHYTGLCVAAARAQRRDVDPDELQSWRDHEAAALAEAEGPGQSTSQSTSRSKSRSKPRSHVDFRTVDGDELSLPLSNVREVTAAYGRLTGTTDIGATHFADPDAADAATAFAAHLGNCYTPAEAIGADNWNSYLTRAKGDIETARHAVAEDALELSESAALSYLTRLPSDDPKHRPLEYRNSRGLDKVCSPDLAHRIEVVANGWMADTGAAWAELPAADPGPRRILMDTLLEPRHIITGDPFDHYDLPTGVPGSGGVYGPEQGAVEEISRGVRELRNSSAPVAEAVADAICEAAHRTRELPSGTLAQRTERQWRLVELAEAAERMALDPDNIKDVTVVPFDDPNQMALFDGDAQGAA</sequence>
<name>A0A100WBB4_MYCCR</name>
<dbReference type="STRING" id="228230.RMCC_1854"/>
<evidence type="ECO:0000313" key="2">
    <source>
        <dbReference type="EMBL" id="GAS94888.1"/>
    </source>
</evidence>
<gene>
    <name evidence="2" type="ORF">RMCC_1854</name>
</gene>
<dbReference type="EMBL" id="BCSY01000035">
    <property type="protein sequence ID" value="GAS94888.1"/>
    <property type="molecule type" value="Genomic_DNA"/>
</dbReference>
<protein>
    <submittedName>
        <fullName evidence="2">Uncharacterized protein</fullName>
    </submittedName>
</protein>
<dbReference type="Proteomes" id="UP000069443">
    <property type="component" value="Unassembled WGS sequence"/>
</dbReference>
<proteinExistence type="predicted"/>